<evidence type="ECO:0000313" key="2">
    <source>
        <dbReference type="EMBL" id="GAA0519492.1"/>
    </source>
</evidence>
<feature type="compositionally biased region" description="Basic and acidic residues" evidence="1">
    <location>
        <begin position="103"/>
        <end position="126"/>
    </location>
</feature>
<sequence length="126" mass="13525">MCPAPACVSLRQAWWPFPERPRTRTPTAPTVVTAAGRRAWAIPAGQGHSGGPCTSARWLLGRRSAVPSGRVFFTVVTPAVRLAEDGLLPPRVGGAVACQDLGRPYRPDGDARAWADDAGENRRLQK</sequence>
<evidence type="ECO:0000313" key="3">
    <source>
        <dbReference type="Proteomes" id="UP001500729"/>
    </source>
</evidence>
<feature type="region of interest" description="Disordered" evidence="1">
    <location>
        <begin position="100"/>
        <end position="126"/>
    </location>
</feature>
<evidence type="ECO:0000256" key="1">
    <source>
        <dbReference type="SAM" id="MobiDB-lite"/>
    </source>
</evidence>
<proteinExistence type="predicted"/>
<comment type="caution">
    <text evidence="2">The sequence shown here is derived from an EMBL/GenBank/DDBJ whole genome shotgun (WGS) entry which is preliminary data.</text>
</comment>
<gene>
    <name evidence="2" type="ORF">GCM10009533_18280</name>
</gene>
<keyword evidence="3" id="KW-1185">Reference proteome</keyword>
<organism evidence="2 3">
    <name type="scientific">Saccharopolyspora erythraea</name>
    <name type="common">Streptomyces erythraeus</name>
    <dbReference type="NCBI Taxonomy" id="1836"/>
    <lineage>
        <taxon>Bacteria</taxon>
        <taxon>Bacillati</taxon>
        <taxon>Actinomycetota</taxon>
        <taxon>Actinomycetes</taxon>
        <taxon>Pseudonocardiales</taxon>
        <taxon>Pseudonocardiaceae</taxon>
        <taxon>Saccharopolyspora</taxon>
    </lineage>
</organism>
<dbReference type="Proteomes" id="UP001500729">
    <property type="component" value="Unassembled WGS sequence"/>
</dbReference>
<reference evidence="2 3" key="1">
    <citation type="journal article" date="2019" name="Int. J. Syst. Evol. Microbiol.">
        <title>The Global Catalogue of Microorganisms (GCM) 10K type strain sequencing project: providing services to taxonomists for standard genome sequencing and annotation.</title>
        <authorList>
            <consortium name="The Broad Institute Genomics Platform"/>
            <consortium name="The Broad Institute Genome Sequencing Center for Infectious Disease"/>
            <person name="Wu L."/>
            <person name="Ma J."/>
        </authorList>
    </citation>
    <scope>NUCLEOTIDE SEQUENCE [LARGE SCALE GENOMIC DNA]</scope>
    <source>
        <strain evidence="2 3">JCM 10303</strain>
    </source>
</reference>
<protein>
    <submittedName>
        <fullName evidence="2">Uncharacterized protein</fullName>
    </submittedName>
</protein>
<name>A0ABN1CHU9_SACER</name>
<accession>A0ABN1CHU9</accession>
<dbReference type="EMBL" id="BAAAGS010000009">
    <property type="protein sequence ID" value="GAA0519492.1"/>
    <property type="molecule type" value="Genomic_DNA"/>
</dbReference>